<name>A0AAJ0CW32_9HYPO</name>
<proteinExistence type="predicted"/>
<feature type="compositionally biased region" description="Low complexity" evidence="1">
    <location>
        <begin position="109"/>
        <end position="118"/>
    </location>
</feature>
<sequence>MSSKSEANQTGQRDADQHTSPKETLADMPPRYLVGKDADDDYQRQLTLLKAQEALSIAKEAARRAQGASPSSPSPEEEEEEEEASDEEETSAFTPDRIMSPEEAEADFQQQLALLRQQTAEYEAQRRAAKQDGQSSVKGDKAEHAQDG</sequence>
<comment type="caution">
    <text evidence="2">The sequence shown here is derived from an EMBL/GenBank/DDBJ whole genome shotgun (WGS) entry which is preliminary data.</text>
</comment>
<protein>
    <submittedName>
        <fullName evidence="2">Uncharacterized protein</fullName>
    </submittedName>
</protein>
<keyword evidence="3" id="KW-1185">Reference proteome</keyword>
<accession>A0AAJ0CW32</accession>
<dbReference type="Proteomes" id="UP001251528">
    <property type="component" value="Unassembled WGS sequence"/>
</dbReference>
<gene>
    <name evidence="2" type="ORF">QQS21_001975</name>
</gene>
<evidence type="ECO:0000313" key="3">
    <source>
        <dbReference type="Proteomes" id="UP001251528"/>
    </source>
</evidence>
<feature type="compositionally biased region" description="Basic and acidic residues" evidence="1">
    <location>
        <begin position="138"/>
        <end position="148"/>
    </location>
</feature>
<feature type="compositionally biased region" description="Acidic residues" evidence="1">
    <location>
        <begin position="75"/>
        <end position="90"/>
    </location>
</feature>
<feature type="compositionally biased region" description="Polar residues" evidence="1">
    <location>
        <begin position="1"/>
        <end position="12"/>
    </location>
</feature>
<dbReference type="AlphaFoldDB" id="A0AAJ0CW32"/>
<evidence type="ECO:0000256" key="1">
    <source>
        <dbReference type="SAM" id="MobiDB-lite"/>
    </source>
</evidence>
<feature type="region of interest" description="Disordered" evidence="1">
    <location>
        <begin position="57"/>
        <end position="148"/>
    </location>
</feature>
<organism evidence="2 3">
    <name type="scientific">Conoideocrella luteorostrata</name>
    <dbReference type="NCBI Taxonomy" id="1105319"/>
    <lineage>
        <taxon>Eukaryota</taxon>
        <taxon>Fungi</taxon>
        <taxon>Dikarya</taxon>
        <taxon>Ascomycota</taxon>
        <taxon>Pezizomycotina</taxon>
        <taxon>Sordariomycetes</taxon>
        <taxon>Hypocreomycetidae</taxon>
        <taxon>Hypocreales</taxon>
        <taxon>Clavicipitaceae</taxon>
        <taxon>Conoideocrella</taxon>
    </lineage>
</organism>
<evidence type="ECO:0000313" key="2">
    <source>
        <dbReference type="EMBL" id="KAK2612010.1"/>
    </source>
</evidence>
<feature type="compositionally biased region" description="Basic and acidic residues" evidence="1">
    <location>
        <begin position="13"/>
        <end position="25"/>
    </location>
</feature>
<dbReference type="EMBL" id="JASWJB010000022">
    <property type="protein sequence ID" value="KAK2612010.1"/>
    <property type="molecule type" value="Genomic_DNA"/>
</dbReference>
<feature type="region of interest" description="Disordered" evidence="1">
    <location>
        <begin position="1"/>
        <end position="38"/>
    </location>
</feature>
<reference evidence="2" key="1">
    <citation type="submission" date="2023-06" db="EMBL/GenBank/DDBJ databases">
        <title>Conoideocrella luteorostrata (Hypocreales: Clavicipitaceae), a potential biocontrol fungus for elongate hemlock scale in United States Christmas tree production areas.</title>
        <authorList>
            <person name="Barrett H."/>
            <person name="Lovett B."/>
            <person name="Macias A.M."/>
            <person name="Stajich J.E."/>
            <person name="Kasson M.T."/>
        </authorList>
    </citation>
    <scope>NUCLEOTIDE SEQUENCE</scope>
    <source>
        <strain evidence="2">ARSEF 14590</strain>
    </source>
</reference>